<evidence type="ECO:0000256" key="10">
    <source>
        <dbReference type="ARBA" id="ARBA00063299"/>
    </source>
</evidence>
<dbReference type="GO" id="GO:0005634">
    <property type="term" value="C:nucleus"/>
    <property type="evidence" value="ECO:0007669"/>
    <property type="project" value="UniProtKB-SubCell"/>
</dbReference>
<dbReference type="InterPro" id="IPR006569">
    <property type="entry name" value="CID_dom"/>
</dbReference>
<dbReference type="PROSITE" id="PS50102">
    <property type="entry name" value="RRM"/>
    <property type="match status" value="1"/>
</dbReference>
<feature type="domain" description="CID" evidence="19">
    <location>
        <begin position="462"/>
        <end position="607"/>
    </location>
</feature>
<dbReference type="InterPro" id="IPR012677">
    <property type="entry name" value="Nucleotide-bd_a/b_plait_sf"/>
</dbReference>
<dbReference type="Gene3D" id="3.30.70.330">
    <property type="match status" value="1"/>
</dbReference>
<keyword evidence="6 14" id="KW-0694">RNA-binding</keyword>
<dbReference type="SUPFAM" id="SSF48464">
    <property type="entry name" value="ENTH/VHS domain"/>
    <property type="match status" value="1"/>
</dbReference>
<evidence type="ECO:0000259" key="19">
    <source>
        <dbReference type="PROSITE" id="PS51391"/>
    </source>
</evidence>
<keyword evidence="3" id="KW-1017">Isopeptide bond</keyword>
<feature type="compositionally biased region" description="Basic and acidic residues" evidence="16">
    <location>
        <begin position="742"/>
        <end position="781"/>
    </location>
</feature>
<feature type="coiled-coil region" evidence="15">
    <location>
        <begin position="128"/>
        <end position="155"/>
    </location>
</feature>
<comment type="similarity">
    <text evidence="2">Belongs to the splicing factor SR family.</text>
</comment>
<dbReference type="InterPro" id="IPR035967">
    <property type="entry name" value="SWAP/Surp_sf"/>
</dbReference>
<keyword evidence="21" id="KW-1185">Reference proteome</keyword>
<evidence type="ECO:0000256" key="5">
    <source>
        <dbReference type="ARBA" id="ARBA00022843"/>
    </source>
</evidence>
<dbReference type="Pfam" id="PF04818">
    <property type="entry name" value="CID"/>
    <property type="match status" value="1"/>
</dbReference>
<dbReference type="InterPro" id="IPR051485">
    <property type="entry name" value="SR-CTD_assoc_factor"/>
</dbReference>
<name>A0A673CXD2_9TELE</name>
<evidence type="ECO:0000259" key="18">
    <source>
        <dbReference type="PROSITE" id="PS50128"/>
    </source>
</evidence>
<evidence type="ECO:0000259" key="17">
    <source>
        <dbReference type="PROSITE" id="PS50102"/>
    </source>
</evidence>
<dbReference type="FunFam" id="1.10.10.790:FF:000006">
    <property type="entry name" value="U2 snRNP-associated SURP motif-containing protein isoform X1"/>
    <property type="match status" value="1"/>
</dbReference>
<reference evidence="20" key="2">
    <citation type="submission" date="2025-08" db="UniProtKB">
        <authorList>
            <consortium name="Ensembl"/>
        </authorList>
    </citation>
    <scope>IDENTIFICATION</scope>
</reference>
<dbReference type="PROSITE" id="PS51391">
    <property type="entry name" value="CID"/>
    <property type="match status" value="1"/>
</dbReference>
<dbReference type="InterPro" id="IPR000061">
    <property type="entry name" value="Surp"/>
</dbReference>
<dbReference type="CDD" id="cd12223">
    <property type="entry name" value="RRM_SR140"/>
    <property type="match status" value="1"/>
</dbReference>
<evidence type="ECO:0000256" key="12">
    <source>
        <dbReference type="ARBA" id="ARBA00076206"/>
    </source>
</evidence>
<keyword evidence="4" id="KW-0597">Phosphoprotein</keyword>
<dbReference type="Gene3D" id="1.10.10.790">
    <property type="entry name" value="Surp module"/>
    <property type="match status" value="1"/>
</dbReference>
<dbReference type="PANTHER" id="PTHR23140:SF10">
    <property type="entry name" value="U2 SNRNP-ASSOCIATED SURP DOMAIN-CONTAINING"/>
    <property type="match status" value="1"/>
</dbReference>
<dbReference type="FunFam" id="3.30.70.330:FF:000177">
    <property type="entry name" value="U2 snRNP-associated SURP motif-containing protein-like isoform X2"/>
    <property type="match status" value="1"/>
</dbReference>
<sequence length="909" mass="104064">MADRAPGGSQKASAKALLESKLKSFSIGKMAVAKRTLSKKEQDEIKKKEDERAAAEIYEEFLAAFEGGGEGKVKAFVRGGIANATKEEAAADEKRGKLYKPKSRFESQTKNKRHVSIFLFALNSCSEKEKKKSNLELFKEELKQIQEERDERHKMKGRVSRFEPLSGMDGRRSLGNYSVFSVSAVLDDCAPGSHDVGDPSTTNLYLGNINPQMNEEMLCQEFGRYGPLASVKIMWPRTDEERARERNCGFVAFMNRRDAERALKNLNGKMIMNFEMKLGWGKGVPIPPHPIYIPPSMMEHTLPPPPSGLPFNAQPRERLKNPNAPLLPPPKNKEEFEKTLSQAIVKVVIPTERNLLSLIHRMIEFVVREGPMFEAMIMNREINNPMYRFLFENQSPAHVYYRWKLYSILQGEAPAKWRTEDFRMFKNGSLWRPPPLNPYLHGPYDDGEEEEEEEEANKKGCLKEEERDKLEEMLRGLTPRRGDIAEAMLFCLSHAEAAEEIVECITESLSILKTPLPKKIARLYLVSDVLYNSSAKVANASYYRKYFETKLCQIFSDLNATYKTIQGHLQSENFKQRVMSCFRAWEDWAVYPDPFLIKLQNIFLGLVNLSAEPTEDIDGAPIGEYVDGTLLEDVDGVPIDAGTIDGAPIDGAPLDDLDGVPIKPMEEDIDGIPLDQSKETAFKVAPSKWEAVDESELQAQAVTTSKWEIFEQPEETKKDEDDSDDDERSPRSEDTQSYSNPIRDDIDFKTKMSEMNEEKRTKLREIEVKVMKFQDELESGKRPKKPGQSIQEQVEHYRDKLLQKEKEKEKLEREKEREKKEKEKAEARLKELKKEKDKEDTPTRKDRKRHHSGSPSPTRSSSRRGRSSSPRSERSERSERSDRSYSKDTSSRSSHKDSPRSSNKKSSKR</sequence>
<dbReference type="PROSITE" id="PS50128">
    <property type="entry name" value="SURP"/>
    <property type="match status" value="1"/>
</dbReference>
<dbReference type="Gene3D" id="1.25.40.90">
    <property type="match status" value="1"/>
</dbReference>
<dbReference type="InterPro" id="IPR013170">
    <property type="entry name" value="mRNA_splic_Cwf21_dom"/>
</dbReference>
<dbReference type="PANTHER" id="PTHR23140">
    <property type="entry name" value="RNA PROCESSING PROTEIN LD23810P"/>
    <property type="match status" value="1"/>
</dbReference>
<gene>
    <name evidence="20" type="primary">u2surp</name>
</gene>
<evidence type="ECO:0000256" key="1">
    <source>
        <dbReference type="ARBA" id="ARBA00004123"/>
    </source>
</evidence>
<dbReference type="FunFam" id="1.25.40.90:FF:000013">
    <property type="entry name" value="U2 snRNP-associated SURP motif-containing protein isoform X1"/>
    <property type="match status" value="1"/>
</dbReference>
<keyword evidence="8 15" id="KW-0175">Coiled coil</keyword>
<reference evidence="20" key="1">
    <citation type="submission" date="2019-06" db="EMBL/GenBank/DDBJ databases">
        <authorList>
            <consortium name="Wellcome Sanger Institute Data Sharing"/>
        </authorList>
    </citation>
    <scope>NUCLEOTIDE SEQUENCE [LARGE SCALE GENOMIC DNA]</scope>
</reference>
<dbReference type="Pfam" id="PF00076">
    <property type="entry name" value="RRM_1"/>
    <property type="match status" value="1"/>
</dbReference>
<reference evidence="20" key="3">
    <citation type="submission" date="2025-09" db="UniProtKB">
        <authorList>
            <consortium name="Ensembl"/>
        </authorList>
    </citation>
    <scope>IDENTIFICATION</scope>
</reference>
<dbReference type="InterPro" id="IPR000504">
    <property type="entry name" value="RRM_dom"/>
</dbReference>
<feature type="domain" description="SURP motif" evidence="18">
    <location>
        <begin position="358"/>
        <end position="401"/>
    </location>
</feature>
<protein>
    <recommendedName>
        <fullName evidence="11">U2 snRNP-associated SURP motif-containing protein</fullName>
    </recommendedName>
    <alternativeName>
        <fullName evidence="12">140 kDa Ser/Arg-rich domain protein</fullName>
    </alternativeName>
    <alternativeName>
        <fullName evidence="13">U2-associated protein SR140</fullName>
    </alternativeName>
</protein>
<dbReference type="Gene3D" id="6.10.140.420">
    <property type="match status" value="1"/>
</dbReference>
<dbReference type="SUPFAM" id="SSF109905">
    <property type="entry name" value="Surp module (SWAP domain)"/>
    <property type="match status" value="1"/>
</dbReference>
<evidence type="ECO:0000313" key="21">
    <source>
        <dbReference type="Proteomes" id="UP000472271"/>
    </source>
</evidence>
<evidence type="ECO:0000256" key="8">
    <source>
        <dbReference type="ARBA" id="ARBA00023054"/>
    </source>
</evidence>
<feature type="compositionally biased region" description="Basic and acidic residues" evidence="16">
    <location>
        <begin position="793"/>
        <end position="844"/>
    </location>
</feature>
<evidence type="ECO:0000256" key="14">
    <source>
        <dbReference type="PROSITE-ProRule" id="PRU00176"/>
    </source>
</evidence>
<dbReference type="CDD" id="cd21370">
    <property type="entry name" value="cwf21_SR140"/>
    <property type="match status" value="1"/>
</dbReference>
<comment type="subunit">
    <text evidence="10">Interacts with ERBB4.</text>
</comment>
<proteinExistence type="inferred from homology"/>
<dbReference type="InterPro" id="IPR035979">
    <property type="entry name" value="RBD_domain_sf"/>
</dbReference>
<evidence type="ECO:0000313" key="20">
    <source>
        <dbReference type="Ensembl" id="ENSSORP00005057417.1"/>
    </source>
</evidence>
<dbReference type="SMART" id="SM01115">
    <property type="entry name" value="cwf21"/>
    <property type="match status" value="1"/>
</dbReference>
<dbReference type="AlphaFoldDB" id="A0A673CXD2"/>
<dbReference type="SMART" id="SM00648">
    <property type="entry name" value="SWAP"/>
    <property type="match status" value="1"/>
</dbReference>
<dbReference type="Proteomes" id="UP000472271">
    <property type="component" value="Chromosome 20"/>
</dbReference>
<dbReference type="SMART" id="SM00582">
    <property type="entry name" value="RPR"/>
    <property type="match status" value="1"/>
</dbReference>
<dbReference type="Pfam" id="PF08312">
    <property type="entry name" value="cwf21"/>
    <property type="match status" value="1"/>
</dbReference>
<evidence type="ECO:0000256" key="3">
    <source>
        <dbReference type="ARBA" id="ARBA00022499"/>
    </source>
</evidence>
<dbReference type="Pfam" id="PF01805">
    <property type="entry name" value="Surp"/>
    <property type="match status" value="1"/>
</dbReference>
<dbReference type="SMART" id="SM00360">
    <property type="entry name" value="RRM"/>
    <property type="match status" value="1"/>
</dbReference>
<dbReference type="GO" id="GO:0003723">
    <property type="term" value="F:RNA binding"/>
    <property type="evidence" value="ECO:0007669"/>
    <property type="project" value="UniProtKB-UniRule"/>
</dbReference>
<accession>A0A673CXD2</accession>
<organism evidence="20 21">
    <name type="scientific">Sphaeramia orbicularis</name>
    <name type="common">orbiculate cardinalfish</name>
    <dbReference type="NCBI Taxonomy" id="375764"/>
    <lineage>
        <taxon>Eukaryota</taxon>
        <taxon>Metazoa</taxon>
        <taxon>Chordata</taxon>
        <taxon>Craniata</taxon>
        <taxon>Vertebrata</taxon>
        <taxon>Euteleostomi</taxon>
        <taxon>Actinopterygii</taxon>
        <taxon>Neopterygii</taxon>
        <taxon>Teleostei</taxon>
        <taxon>Neoteleostei</taxon>
        <taxon>Acanthomorphata</taxon>
        <taxon>Gobiaria</taxon>
        <taxon>Kurtiformes</taxon>
        <taxon>Apogonoidei</taxon>
        <taxon>Apogonidae</taxon>
        <taxon>Apogoninae</taxon>
        <taxon>Sphaeramia</taxon>
    </lineage>
</organism>
<keyword evidence="5" id="KW-0832">Ubl conjugation</keyword>
<evidence type="ECO:0000256" key="15">
    <source>
        <dbReference type="SAM" id="Coils"/>
    </source>
</evidence>
<feature type="domain" description="RRM" evidence="17">
    <location>
        <begin position="202"/>
        <end position="283"/>
    </location>
</feature>
<evidence type="ECO:0000256" key="13">
    <source>
        <dbReference type="ARBA" id="ARBA00083599"/>
    </source>
</evidence>
<keyword evidence="7" id="KW-0007">Acetylation</keyword>
<evidence type="ECO:0000256" key="4">
    <source>
        <dbReference type="ARBA" id="ARBA00022553"/>
    </source>
</evidence>
<dbReference type="Ensembl" id="ENSSORT00005058734.1">
    <property type="protein sequence ID" value="ENSSORP00005057417.1"/>
    <property type="gene ID" value="ENSSORG00005025458.1"/>
</dbReference>
<evidence type="ECO:0000256" key="7">
    <source>
        <dbReference type="ARBA" id="ARBA00022990"/>
    </source>
</evidence>
<keyword evidence="9" id="KW-0539">Nucleus</keyword>
<dbReference type="InterPro" id="IPR008942">
    <property type="entry name" value="ENTH_VHS"/>
</dbReference>
<comment type="subcellular location">
    <subcellularLocation>
        <location evidence="1">Nucleus</location>
    </subcellularLocation>
</comment>
<dbReference type="InterPro" id="IPR047488">
    <property type="entry name" value="SR140_cwf21"/>
</dbReference>
<dbReference type="InterPro" id="IPR035009">
    <property type="entry name" value="SR140_RRM"/>
</dbReference>
<feature type="compositionally biased region" description="Basic and acidic residues" evidence="16">
    <location>
        <begin position="871"/>
        <end position="899"/>
    </location>
</feature>
<evidence type="ECO:0000256" key="2">
    <source>
        <dbReference type="ARBA" id="ARBA00010269"/>
    </source>
</evidence>
<dbReference type="SUPFAM" id="SSF54928">
    <property type="entry name" value="RNA-binding domain, RBD"/>
    <property type="match status" value="1"/>
</dbReference>
<evidence type="ECO:0000256" key="6">
    <source>
        <dbReference type="ARBA" id="ARBA00022884"/>
    </source>
</evidence>
<evidence type="ECO:0000256" key="11">
    <source>
        <dbReference type="ARBA" id="ARBA00067522"/>
    </source>
</evidence>
<feature type="region of interest" description="Disordered" evidence="16">
    <location>
        <begin position="703"/>
        <end position="909"/>
    </location>
</feature>
<dbReference type="GO" id="GO:0006396">
    <property type="term" value="P:RNA processing"/>
    <property type="evidence" value="ECO:0007669"/>
    <property type="project" value="InterPro"/>
</dbReference>
<evidence type="ECO:0000256" key="9">
    <source>
        <dbReference type="ARBA" id="ARBA00023242"/>
    </source>
</evidence>
<evidence type="ECO:0000256" key="16">
    <source>
        <dbReference type="SAM" id="MobiDB-lite"/>
    </source>
</evidence>